<name>A0AAE3IZ35_9RHOB</name>
<reference evidence="1" key="1">
    <citation type="submission" date="2022-10" db="EMBL/GenBank/DDBJ databases">
        <authorList>
            <person name="Yue Y."/>
        </authorList>
    </citation>
    <scope>NUCLEOTIDE SEQUENCE</scope>
    <source>
        <strain evidence="1">Z654</strain>
    </source>
</reference>
<dbReference type="Proteomes" id="UP001208041">
    <property type="component" value="Unassembled WGS sequence"/>
</dbReference>
<evidence type="ECO:0000313" key="1">
    <source>
        <dbReference type="EMBL" id="MCV6824977.1"/>
    </source>
</evidence>
<accession>A0AAE3IZ35</accession>
<dbReference type="RefSeq" id="WP_263953827.1">
    <property type="nucleotide sequence ID" value="NZ_JAOYFC010000002.1"/>
</dbReference>
<dbReference type="AlphaFoldDB" id="A0AAE3IZ35"/>
<organism evidence="1 2">
    <name type="scientific">Halocynthiibacter halioticoli</name>
    <dbReference type="NCBI Taxonomy" id="2986804"/>
    <lineage>
        <taxon>Bacteria</taxon>
        <taxon>Pseudomonadati</taxon>
        <taxon>Pseudomonadota</taxon>
        <taxon>Alphaproteobacteria</taxon>
        <taxon>Rhodobacterales</taxon>
        <taxon>Paracoccaceae</taxon>
        <taxon>Halocynthiibacter</taxon>
    </lineage>
</organism>
<evidence type="ECO:0008006" key="3">
    <source>
        <dbReference type="Google" id="ProtNLM"/>
    </source>
</evidence>
<sequence length="122" mass="13197">MPKTPEKPIDLDGFFAAEKQAVNEPSTDFMARVLRDAEDIQDAFAPQAPSPKPKPIWEALIGAIGGWRSVAGLATATIVGVWIGVSPPESLDGLASFVWSEDAVSYAEYLPNYDYTLLEGQL</sequence>
<protein>
    <recommendedName>
        <fullName evidence="3">Dihydroorotate dehydrogenase</fullName>
    </recommendedName>
</protein>
<proteinExistence type="predicted"/>
<gene>
    <name evidence="1" type="ORF">OH136_10460</name>
</gene>
<comment type="caution">
    <text evidence="1">The sequence shown here is derived from an EMBL/GenBank/DDBJ whole genome shotgun (WGS) entry which is preliminary data.</text>
</comment>
<keyword evidence="2" id="KW-1185">Reference proteome</keyword>
<evidence type="ECO:0000313" key="2">
    <source>
        <dbReference type="Proteomes" id="UP001208041"/>
    </source>
</evidence>
<dbReference type="EMBL" id="JAOYFC010000002">
    <property type="protein sequence ID" value="MCV6824977.1"/>
    <property type="molecule type" value="Genomic_DNA"/>
</dbReference>